<dbReference type="InterPro" id="IPR051609">
    <property type="entry name" value="NmrA/Isoflavone_reductase-like"/>
</dbReference>
<dbReference type="Gene3D" id="3.40.50.720">
    <property type="entry name" value="NAD(P)-binding Rossmann-like Domain"/>
    <property type="match status" value="1"/>
</dbReference>
<dbReference type="PANTHER" id="PTHR47706:SF9">
    <property type="entry name" value="NMRA-LIKE DOMAIN-CONTAINING PROTEIN-RELATED"/>
    <property type="match status" value="1"/>
</dbReference>
<dbReference type="AlphaFoldDB" id="W9K372"/>
<dbReference type="HOGENOM" id="CLU_079104_0_0_1"/>
<keyword evidence="1" id="KW-0521">NADP</keyword>
<evidence type="ECO:0000256" key="1">
    <source>
        <dbReference type="ARBA" id="ARBA00022857"/>
    </source>
</evidence>
<reference evidence="3" key="1">
    <citation type="submission" date="2011-06" db="EMBL/GenBank/DDBJ databases">
        <title>The Genome Sequence of Fusarium oxysporum Fo47.</title>
        <authorList>
            <consortium name="The Broad Institute Genome Sequencing Platform"/>
            <person name="Ma L.-J."/>
            <person name="Gale L.R."/>
            <person name="Schwartz D.C."/>
            <person name="Zhou S."/>
            <person name="Corby-Kistler H."/>
            <person name="Young S.K."/>
            <person name="Zeng Q."/>
            <person name="Gargeya S."/>
            <person name="Fitzgerald M."/>
            <person name="Haas B."/>
            <person name="Abouelleil A."/>
            <person name="Alvarado L."/>
            <person name="Arachchi H.M."/>
            <person name="Berlin A."/>
            <person name="Brown A."/>
            <person name="Chapman S.B."/>
            <person name="Chen Z."/>
            <person name="Dunbar C."/>
            <person name="Freedman E."/>
            <person name="Gearin G."/>
            <person name="Gellesch M."/>
            <person name="Goldberg J."/>
            <person name="Griggs A."/>
            <person name="Gujja S."/>
            <person name="Heiman D."/>
            <person name="Howarth C."/>
            <person name="Larson L."/>
            <person name="Lui A."/>
            <person name="MacDonald P.J.P."/>
            <person name="Mehta T."/>
            <person name="Montmayeur A."/>
            <person name="Murphy C."/>
            <person name="Neiman D."/>
            <person name="Pearson M."/>
            <person name="Priest M."/>
            <person name="Roberts A."/>
            <person name="Saif S."/>
            <person name="Shea T."/>
            <person name="Shenoy N."/>
            <person name="Sisk P."/>
            <person name="Stolte C."/>
            <person name="Sykes S."/>
            <person name="Wortman J."/>
            <person name="Nusbaum C."/>
            <person name="Birren B."/>
        </authorList>
    </citation>
    <scope>NUCLEOTIDE SEQUENCE [LARGE SCALE GENOMIC DNA]</scope>
    <source>
        <strain evidence="3">Fo47</strain>
    </source>
</reference>
<reference evidence="3" key="2">
    <citation type="submission" date="2012-06" db="EMBL/GenBank/DDBJ databases">
        <title>Annotation of the Genome Sequence of Fusarium oxysporum Fo47.</title>
        <authorList>
            <consortium name="The Broad Institute Genomics Platform"/>
            <person name="Ma L.-J."/>
            <person name="Corby-Kistler H."/>
            <person name="Broz K."/>
            <person name="Gale L.R."/>
            <person name="Jonkers W."/>
            <person name="O'Donnell K."/>
            <person name="Ploetz R."/>
            <person name="Steinberg C."/>
            <person name="Schwartz D.C."/>
            <person name="VanEtten H."/>
            <person name="Zhou S."/>
            <person name="Young S.K."/>
            <person name="Zeng Q."/>
            <person name="Gargeya S."/>
            <person name="Fitzgerald M."/>
            <person name="Abouelleil A."/>
            <person name="Alvarado L."/>
            <person name="Chapman S.B."/>
            <person name="Gainer-Dewar J."/>
            <person name="Goldberg J."/>
            <person name="Griggs A."/>
            <person name="Gujja S."/>
            <person name="Hansen M."/>
            <person name="Howarth C."/>
            <person name="Imamovic A."/>
            <person name="Ireland A."/>
            <person name="Larimer J."/>
            <person name="McCowan C."/>
            <person name="Murphy C."/>
            <person name="Pearson M."/>
            <person name="Poon T.W."/>
            <person name="Priest M."/>
            <person name="Roberts A."/>
            <person name="Saif S."/>
            <person name="Shea T."/>
            <person name="Sykes S."/>
            <person name="Wortman J."/>
            <person name="Nusbaum C."/>
            <person name="Birren B."/>
        </authorList>
    </citation>
    <scope>NUCLEOTIDE SEQUENCE</scope>
    <source>
        <strain evidence="3">Fo47</strain>
    </source>
</reference>
<name>W9K372_FUSOX</name>
<dbReference type="SUPFAM" id="SSF51735">
    <property type="entry name" value="NAD(P)-binding Rossmann-fold domains"/>
    <property type="match status" value="1"/>
</dbReference>
<dbReference type="GO" id="GO:0016491">
    <property type="term" value="F:oxidoreductase activity"/>
    <property type="evidence" value="ECO:0007669"/>
    <property type="project" value="UniProtKB-KW"/>
</dbReference>
<accession>W9K372</accession>
<protein>
    <submittedName>
        <fullName evidence="3">Uncharacterized protein</fullName>
    </submittedName>
</protein>
<dbReference type="EMBL" id="JH717902">
    <property type="protein sequence ID" value="EWZ36405.1"/>
    <property type="molecule type" value="Genomic_DNA"/>
</dbReference>
<organism evidence="3">
    <name type="scientific">Fusarium oxysporum Fo47</name>
    <dbReference type="NCBI Taxonomy" id="660027"/>
    <lineage>
        <taxon>Eukaryota</taxon>
        <taxon>Fungi</taxon>
        <taxon>Dikarya</taxon>
        <taxon>Ascomycota</taxon>
        <taxon>Pezizomycotina</taxon>
        <taxon>Sordariomycetes</taxon>
        <taxon>Hypocreomycetidae</taxon>
        <taxon>Hypocreales</taxon>
        <taxon>Nectriaceae</taxon>
        <taxon>Fusarium</taxon>
        <taxon>Fusarium oxysporum species complex</taxon>
    </lineage>
</organism>
<dbReference type="Proteomes" id="UP000030766">
    <property type="component" value="Unassembled WGS sequence"/>
</dbReference>
<sequence length="240" mass="27558">MLVLVAGATGNLGQKLIDSLYSRGHQLECFVQSEPYYDVPAIESACKGVDAVICAYAGMPESSLDGQLLLFRAVERVGIKKYVAASWNFDGKNMNLGVHERYDAYIAFRNQVELSSDITPNYFFTRVPAEGTEFTVAIIERDDASERAFGCYPLTLIVKTYGQVRNCHVDIRKSGDEEELRKIALEARRQGTRRLFWPYIDWFYQVFTTDRLWVLEELDNDKLYVKTSSLEEFLRQYPQL</sequence>
<keyword evidence="2" id="KW-0560">Oxidoreductase</keyword>
<evidence type="ECO:0000313" key="3">
    <source>
        <dbReference type="EMBL" id="EWZ36405.1"/>
    </source>
</evidence>
<dbReference type="PANTHER" id="PTHR47706">
    <property type="entry name" value="NMRA-LIKE FAMILY PROTEIN"/>
    <property type="match status" value="1"/>
</dbReference>
<evidence type="ECO:0000256" key="2">
    <source>
        <dbReference type="ARBA" id="ARBA00023002"/>
    </source>
</evidence>
<proteinExistence type="predicted"/>
<dbReference type="InterPro" id="IPR036291">
    <property type="entry name" value="NAD(P)-bd_dom_sf"/>
</dbReference>
<gene>
    <name evidence="3" type="ORF">FOZG_10413</name>
</gene>
<dbReference type="VEuPathDB" id="FungiDB:FOZG_10413"/>